<feature type="domain" description="Heme haloperoxidase family profile" evidence="9">
    <location>
        <begin position="50"/>
        <end position="285"/>
    </location>
</feature>
<feature type="chain" id="PRO_5020968017" evidence="8">
    <location>
        <begin position="20"/>
        <end position="320"/>
    </location>
</feature>
<evidence type="ECO:0000313" key="11">
    <source>
        <dbReference type="Proteomes" id="UP000278143"/>
    </source>
</evidence>
<accession>A0A4P9YVP9</accession>
<evidence type="ECO:0000256" key="7">
    <source>
        <dbReference type="ARBA" id="ARBA00025795"/>
    </source>
</evidence>
<dbReference type="InterPro" id="IPR000028">
    <property type="entry name" value="Chloroperoxidase"/>
</dbReference>
<keyword evidence="2 10" id="KW-0575">Peroxidase</keyword>
<name>A0A4P9YVP9_9FUNG</name>
<sequence length="320" mass="35971">MAGATALVALASSPALTAAGPSDIFQSVGDFLKSQMDKLNGAITPSKATQRNQYWNEDILKRWRPSGSQNRSPCPMLNALANYDILNYDGKNINATSVQFALENMLGLRGAMLKFLMRAPGHLAEIHAENHPDKPKNPDNIKHGIFDLKDALKHNFIEHDVSLSRERRTAADPERALNVSKKRLAKLREFAEDGMLTYNSIAKFRKHMRAEEEKDGLQPPMHFSLDNQFKAHGEAVLLLEVVGRNGKIAIDDAVYFFEHERLPPNFVPLPPSSTSDVYMIGRLVQEFSLFNTLQFLGYNSMSEKQELVQQIERELQAVPQ</sequence>
<protein>
    <submittedName>
        <fullName evidence="10">Chloroperoxidase</fullName>
    </submittedName>
</protein>
<dbReference type="Gene3D" id="1.10.489.10">
    <property type="entry name" value="Chloroperoxidase-like"/>
    <property type="match status" value="1"/>
</dbReference>
<comment type="cofactor">
    <cofactor evidence="1">
        <name>heme b</name>
        <dbReference type="ChEBI" id="CHEBI:60344"/>
    </cofactor>
</comment>
<keyword evidence="8" id="KW-0732">Signal</keyword>
<dbReference type="EMBL" id="KZ990535">
    <property type="protein sequence ID" value="RKP23974.1"/>
    <property type="molecule type" value="Genomic_DNA"/>
</dbReference>
<dbReference type="Pfam" id="PF01328">
    <property type="entry name" value="Peroxidase_2"/>
    <property type="match status" value="1"/>
</dbReference>
<reference evidence="11" key="1">
    <citation type="journal article" date="2018" name="Nat. Microbiol.">
        <title>Leveraging single-cell genomics to expand the fungal tree of life.</title>
        <authorList>
            <person name="Ahrendt S.R."/>
            <person name="Quandt C.A."/>
            <person name="Ciobanu D."/>
            <person name="Clum A."/>
            <person name="Salamov A."/>
            <person name="Andreopoulos B."/>
            <person name="Cheng J.F."/>
            <person name="Woyke T."/>
            <person name="Pelin A."/>
            <person name="Henrissat B."/>
            <person name="Reynolds N.K."/>
            <person name="Benny G.L."/>
            <person name="Smith M.E."/>
            <person name="James T.Y."/>
            <person name="Grigoriev I.V."/>
        </authorList>
    </citation>
    <scope>NUCLEOTIDE SEQUENCE [LARGE SCALE GENOMIC DNA]</scope>
    <source>
        <strain evidence="11">Benny S71-1</strain>
    </source>
</reference>
<proteinExistence type="inferred from homology"/>
<dbReference type="GO" id="GO:0004601">
    <property type="term" value="F:peroxidase activity"/>
    <property type="evidence" value="ECO:0007669"/>
    <property type="project" value="UniProtKB-KW"/>
</dbReference>
<evidence type="ECO:0000256" key="5">
    <source>
        <dbReference type="ARBA" id="ARBA00023002"/>
    </source>
</evidence>
<keyword evidence="6" id="KW-0408">Iron</keyword>
<dbReference type="PROSITE" id="PS51405">
    <property type="entry name" value="HEME_HALOPEROXIDASE"/>
    <property type="match status" value="1"/>
</dbReference>
<gene>
    <name evidence="10" type="ORF">SYNPS1DRAFT_30254</name>
</gene>
<evidence type="ECO:0000256" key="1">
    <source>
        <dbReference type="ARBA" id="ARBA00001970"/>
    </source>
</evidence>
<evidence type="ECO:0000256" key="4">
    <source>
        <dbReference type="ARBA" id="ARBA00022723"/>
    </source>
</evidence>
<evidence type="ECO:0000259" key="9">
    <source>
        <dbReference type="PROSITE" id="PS51405"/>
    </source>
</evidence>
<keyword evidence="3" id="KW-0349">Heme</keyword>
<dbReference type="PANTHER" id="PTHR33577">
    <property type="entry name" value="STERIGMATOCYSTIN BIOSYNTHESIS PEROXIDASE STCC-RELATED"/>
    <property type="match status" value="1"/>
</dbReference>
<dbReference type="SUPFAM" id="SSF47571">
    <property type="entry name" value="Cloroperoxidase"/>
    <property type="match status" value="1"/>
</dbReference>
<dbReference type="InterPro" id="IPR036851">
    <property type="entry name" value="Chloroperoxidase-like_sf"/>
</dbReference>
<dbReference type="OrthoDB" id="407298at2759"/>
<evidence type="ECO:0000256" key="6">
    <source>
        <dbReference type="ARBA" id="ARBA00023004"/>
    </source>
</evidence>
<dbReference type="PANTHER" id="PTHR33577:SF18">
    <property type="entry name" value="HEME HALOPEROXIDASE FAMILY PROFILE DOMAIN-CONTAINING PROTEIN"/>
    <property type="match status" value="1"/>
</dbReference>
<dbReference type="AlphaFoldDB" id="A0A4P9YVP9"/>
<keyword evidence="4" id="KW-0479">Metal-binding</keyword>
<keyword evidence="5" id="KW-0560">Oxidoreductase</keyword>
<keyword evidence="11" id="KW-1185">Reference proteome</keyword>
<dbReference type="GO" id="GO:0046872">
    <property type="term" value="F:metal ion binding"/>
    <property type="evidence" value="ECO:0007669"/>
    <property type="project" value="UniProtKB-KW"/>
</dbReference>
<evidence type="ECO:0000256" key="2">
    <source>
        <dbReference type="ARBA" id="ARBA00022559"/>
    </source>
</evidence>
<organism evidence="10 11">
    <name type="scientific">Syncephalis pseudoplumigaleata</name>
    <dbReference type="NCBI Taxonomy" id="1712513"/>
    <lineage>
        <taxon>Eukaryota</taxon>
        <taxon>Fungi</taxon>
        <taxon>Fungi incertae sedis</taxon>
        <taxon>Zoopagomycota</taxon>
        <taxon>Zoopagomycotina</taxon>
        <taxon>Zoopagomycetes</taxon>
        <taxon>Zoopagales</taxon>
        <taxon>Piptocephalidaceae</taxon>
        <taxon>Syncephalis</taxon>
    </lineage>
</organism>
<feature type="signal peptide" evidence="8">
    <location>
        <begin position="1"/>
        <end position="19"/>
    </location>
</feature>
<evidence type="ECO:0000313" key="10">
    <source>
        <dbReference type="EMBL" id="RKP23974.1"/>
    </source>
</evidence>
<dbReference type="Proteomes" id="UP000278143">
    <property type="component" value="Unassembled WGS sequence"/>
</dbReference>
<comment type="similarity">
    <text evidence="7">Belongs to the chloroperoxidase family.</text>
</comment>
<evidence type="ECO:0000256" key="3">
    <source>
        <dbReference type="ARBA" id="ARBA00022617"/>
    </source>
</evidence>
<evidence type="ECO:0000256" key="8">
    <source>
        <dbReference type="SAM" id="SignalP"/>
    </source>
</evidence>